<accession>A0A1J1C4U6</accession>
<dbReference type="KEGG" id="caby:Cabys_562"/>
<sequence length="50" mass="5616">MHEGKVRGFYLFALSITYAGQPKHKKEFSPKNKGTKNAFEHLGYNGAGLF</sequence>
<protein>
    <submittedName>
        <fullName evidence="1">Uncharacterized protein</fullName>
    </submittedName>
</protein>
<evidence type="ECO:0000313" key="2">
    <source>
        <dbReference type="Proteomes" id="UP000183868"/>
    </source>
</evidence>
<dbReference type="AlphaFoldDB" id="A0A1J1C4U6"/>
<name>A0A1J1C4U6_CALAY</name>
<gene>
    <name evidence="1" type="ORF">Cabys_562</name>
</gene>
<dbReference type="EMBL" id="CP018099">
    <property type="protein sequence ID" value="APF17313.1"/>
    <property type="molecule type" value="Genomic_DNA"/>
</dbReference>
<evidence type="ECO:0000313" key="1">
    <source>
        <dbReference type="EMBL" id="APF17313.1"/>
    </source>
</evidence>
<organism evidence="1 2">
    <name type="scientific">Caldithrix abyssi DSM 13497</name>
    <dbReference type="NCBI Taxonomy" id="880073"/>
    <lineage>
        <taxon>Bacteria</taxon>
        <taxon>Pseudomonadati</taxon>
        <taxon>Calditrichota</taxon>
        <taxon>Calditrichia</taxon>
        <taxon>Calditrichales</taxon>
        <taxon>Calditrichaceae</taxon>
        <taxon>Caldithrix</taxon>
    </lineage>
</organism>
<dbReference type="Proteomes" id="UP000183868">
    <property type="component" value="Chromosome"/>
</dbReference>
<proteinExistence type="predicted"/>
<reference evidence="1 2" key="1">
    <citation type="submission" date="2016-11" db="EMBL/GenBank/DDBJ databases">
        <title>Genomic analysis of Caldithrix abyssi and proposal of a novel bacterial phylum Caldithrichaeota.</title>
        <authorList>
            <person name="Kublanov I."/>
            <person name="Sigalova O."/>
            <person name="Gavrilov S."/>
            <person name="Lebedinsky A."/>
            <person name="Ivanova N."/>
            <person name="Daum C."/>
            <person name="Reddy T."/>
            <person name="Klenk H.P."/>
            <person name="Goker M."/>
            <person name="Reva O."/>
            <person name="Miroshnichenko M."/>
            <person name="Kyprides N."/>
            <person name="Woyke T."/>
            <person name="Gelfand M."/>
        </authorList>
    </citation>
    <scope>NUCLEOTIDE SEQUENCE [LARGE SCALE GENOMIC DNA]</scope>
    <source>
        <strain evidence="1 2">LF13</strain>
    </source>
</reference>